<organism evidence="3 4">
    <name type="scientific">Exidia glandulosa HHB12029</name>
    <dbReference type="NCBI Taxonomy" id="1314781"/>
    <lineage>
        <taxon>Eukaryota</taxon>
        <taxon>Fungi</taxon>
        <taxon>Dikarya</taxon>
        <taxon>Basidiomycota</taxon>
        <taxon>Agaricomycotina</taxon>
        <taxon>Agaricomycetes</taxon>
        <taxon>Auriculariales</taxon>
        <taxon>Exidiaceae</taxon>
        <taxon>Exidia</taxon>
    </lineage>
</organism>
<feature type="domain" description="Protein kinase" evidence="2">
    <location>
        <begin position="103"/>
        <end position="422"/>
    </location>
</feature>
<dbReference type="PROSITE" id="PS50011">
    <property type="entry name" value="PROTEIN_KINASE_DOM"/>
    <property type="match status" value="1"/>
</dbReference>
<dbReference type="InParanoid" id="A0A165PT39"/>
<dbReference type="SMART" id="SM00220">
    <property type="entry name" value="S_TKc"/>
    <property type="match status" value="1"/>
</dbReference>
<dbReference type="GO" id="GO:0005524">
    <property type="term" value="F:ATP binding"/>
    <property type="evidence" value="ECO:0007669"/>
    <property type="project" value="InterPro"/>
</dbReference>
<gene>
    <name evidence="3" type="ORF">EXIGLDRAFT_759756</name>
</gene>
<dbReference type="GO" id="GO:0004674">
    <property type="term" value="F:protein serine/threonine kinase activity"/>
    <property type="evidence" value="ECO:0007669"/>
    <property type="project" value="TreeGrafter"/>
</dbReference>
<evidence type="ECO:0000313" key="4">
    <source>
        <dbReference type="Proteomes" id="UP000077266"/>
    </source>
</evidence>
<dbReference type="SUPFAM" id="SSF56112">
    <property type="entry name" value="Protein kinase-like (PK-like)"/>
    <property type="match status" value="1"/>
</dbReference>
<dbReference type="STRING" id="1314781.A0A165PT39"/>
<dbReference type="Proteomes" id="UP000077266">
    <property type="component" value="Unassembled WGS sequence"/>
</dbReference>
<evidence type="ECO:0000259" key="2">
    <source>
        <dbReference type="PROSITE" id="PS50011"/>
    </source>
</evidence>
<dbReference type="InterPro" id="IPR011009">
    <property type="entry name" value="Kinase-like_dom_sf"/>
</dbReference>
<keyword evidence="4" id="KW-1185">Reference proteome</keyword>
<dbReference type="OrthoDB" id="4062651at2759"/>
<name>A0A165PT39_EXIGL</name>
<evidence type="ECO:0000313" key="3">
    <source>
        <dbReference type="EMBL" id="KZW02632.1"/>
    </source>
</evidence>
<dbReference type="AlphaFoldDB" id="A0A165PT39"/>
<accession>A0A165PT39</accession>
<evidence type="ECO:0000256" key="1">
    <source>
        <dbReference type="SAM" id="MobiDB-lite"/>
    </source>
</evidence>
<protein>
    <recommendedName>
        <fullName evidence="2">Protein kinase domain-containing protein</fullName>
    </recommendedName>
</protein>
<dbReference type="Pfam" id="PF00069">
    <property type="entry name" value="Pkinase"/>
    <property type="match status" value="1"/>
</dbReference>
<reference evidence="3 4" key="1">
    <citation type="journal article" date="2016" name="Mol. Biol. Evol.">
        <title>Comparative Genomics of Early-Diverging Mushroom-Forming Fungi Provides Insights into the Origins of Lignocellulose Decay Capabilities.</title>
        <authorList>
            <person name="Nagy L.G."/>
            <person name="Riley R."/>
            <person name="Tritt A."/>
            <person name="Adam C."/>
            <person name="Daum C."/>
            <person name="Floudas D."/>
            <person name="Sun H."/>
            <person name="Yadav J.S."/>
            <person name="Pangilinan J."/>
            <person name="Larsson K.H."/>
            <person name="Matsuura K."/>
            <person name="Barry K."/>
            <person name="Labutti K."/>
            <person name="Kuo R."/>
            <person name="Ohm R.A."/>
            <person name="Bhattacharya S.S."/>
            <person name="Shirouzu T."/>
            <person name="Yoshinaga Y."/>
            <person name="Martin F.M."/>
            <person name="Grigoriev I.V."/>
            <person name="Hibbett D.S."/>
        </authorList>
    </citation>
    <scope>NUCLEOTIDE SEQUENCE [LARGE SCALE GENOMIC DNA]</scope>
    <source>
        <strain evidence="3 4">HHB12029</strain>
    </source>
</reference>
<dbReference type="GO" id="GO:0044773">
    <property type="term" value="P:mitotic DNA damage checkpoint signaling"/>
    <property type="evidence" value="ECO:0007669"/>
    <property type="project" value="TreeGrafter"/>
</dbReference>
<dbReference type="PANTHER" id="PTHR44167">
    <property type="entry name" value="OVARIAN-SPECIFIC SERINE/THREONINE-PROTEIN KINASE LOK-RELATED"/>
    <property type="match status" value="1"/>
</dbReference>
<proteinExistence type="predicted"/>
<dbReference type="PANTHER" id="PTHR44167:SF24">
    <property type="entry name" value="SERINE_THREONINE-PROTEIN KINASE CHK2"/>
    <property type="match status" value="1"/>
</dbReference>
<sequence length="422" mass="48546">MSPDEPALHTRLLELFPKDQLQTHDVHVQHLALATHLFDKRSLFDDFAAALRTGAVRVHLYELLWFAISQDLLALGFVVPAQYSLAPPHKKAPVTPPDRKPASPLTSHISHDRLAHLTLKITHWRTLPAYCMSSRSQVMLKIASIKHLPESREVEIYQLLTSPPHVHHTHNPIPTDTRIVPLPDADGNVLLTLLVMPLLAPLKSDRFRTHASRFEFIRQAMHGLAFLHSLGICHGDIDLSNMLMSHAGPPFKIYYIDFDLSRIETDRTTMVVWKGGKSPPPELGDDPSDHLKPYNPFMADVWALGVAWQDFELAYSEMQFLLQLMTHDDPTERPTAEQCAYVFDKLFVDIPRTVLFSSSLRLRALWRIRTKVRDRAFWFRELALYLGEVGLLVFQGTQHSLKRMYIEAVQRISTWVRRWLHR</sequence>
<feature type="region of interest" description="Disordered" evidence="1">
    <location>
        <begin position="87"/>
        <end position="107"/>
    </location>
</feature>
<dbReference type="Gene3D" id="1.10.510.10">
    <property type="entry name" value="Transferase(Phosphotransferase) domain 1"/>
    <property type="match status" value="1"/>
</dbReference>
<dbReference type="GO" id="GO:0005634">
    <property type="term" value="C:nucleus"/>
    <property type="evidence" value="ECO:0007669"/>
    <property type="project" value="TreeGrafter"/>
</dbReference>
<dbReference type="EMBL" id="KV425887">
    <property type="protein sequence ID" value="KZW02632.1"/>
    <property type="molecule type" value="Genomic_DNA"/>
</dbReference>
<dbReference type="InterPro" id="IPR000719">
    <property type="entry name" value="Prot_kinase_dom"/>
</dbReference>